<dbReference type="Proteomes" id="UP000319160">
    <property type="component" value="Unassembled WGS sequence"/>
</dbReference>
<dbReference type="AlphaFoldDB" id="A0A553I7D1"/>
<proteinExistence type="predicted"/>
<evidence type="ECO:0000313" key="1">
    <source>
        <dbReference type="EMBL" id="TRX96110.1"/>
    </source>
</evidence>
<comment type="caution">
    <text evidence="1">The sequence shown here is derived from an EMBL/GenBank/DDBJ whole genome shotgun (WGS) entry which is preliminary data.</text>
</comment>
<gene>
    <name evidence="1" type="ORF">FHL15_002834</name>
</gene>
<name>A0A553I7D1_9PEZI</name>
<sequence length="197" mass="21736">MGKCTMQCKVPLYLYLKRKGQGQLFGTGYLLQMEAIGNGQWIVSRWCGTVRSLALVRDRTGSKNSGRQWTGSGQWPLLVPPLLGLQLVQVVDVTGWPMGLFMPDGGIAGGGRQLRTIFPKNTCAVQKMLGSVTWARRGGSLLQRTMPRLAKTRVSGDLARHDDSLRVTGIVSVAKLVLYEVDLEETIDVKRLRYAST</sequence>
<dbReference type="EMBL" id="VFLP01000012">
    <property type="protein sequence ID" value="TRX96110.1"/>
    <property type="molecule type" value="Genomic_DNA"/>
</dbReference>
<protein>
    <submittedName>
        <fullName evidence="1">Uncharacterized protein</fullName>
    </submittedName>
</protein>
<accession>A0A553I7D1</accession>
<organism evidence="1 2">
    <name type="scientific">Xylaria flabelliformis</name>
    <dbReference type="NCBI Taxonomy" id="2512241"/>
    <lineage>
        <taxon>Eukaryota</taxon>
        <taxon>Fungi</taxon>
        <taxon>Dikarya</taxon>
        <taxon>Ascomycota</taxon>
        <taxon>Pezizomycotina</taxon>
        <taxon>Sordariomycetes</taxon>
        <taxon>Xylariomycetidae</taxon>
        <taxon>Xylariales</taxon>
        <taxon>Xylariaceae</taxon>
        <taxon>Xylaria</taxon>
    </lineage>
</organism>
<keyword evidence="2" id="KW-1185">Reference proteome</keyword>
<reference evidence="2" key="1">
    <citation type="submission" date="2019-06" db="EMBL/GenBank/DDBJ databases">
        <title>Draft genome sequence of the griseofulvin-producing fungus Xylaria cubensis strain G536.</title>
        <authorList>
            <person name="Mead M.E."/>
            <person name="Raja H.A."/>
            <person name="Steenwyk J.L."/>
            <person name="Knowles S.L."/>
            <person name="Oberlies N.H."/>
            <person name="Rokas A."/>
        </authorList>
    </citation>
    <scope>NUCLEOTIDE SEQUENCE [LARGE SCALE GENOMIC DNA]</scope>
    <source>
        <strain evidence="2">G536</strain>
    </source>
</reference>
<evidence type="ECO:0000313" key="2">
    <source>
        <dbReference type="Proteomes" id="UP000319160"/>
    </source>
</evidence>